<protein>
    <submittedName>
        <fullName evidence="1">Uncharacterized protein</fullName>
    </submittedName>
</protein>
<dbReference type="OrthoDB" id="5819165at2"/>
<evidence type="ECO:0000313" key="2">
    <source>
        <dbReference type="Proteomes" id="UP000322521"/>
    </source>
</evidence>
<accession>A0A5M9NKC1</accession>
<dbReference type="EMBL" id="VXJS01000010">
    <property type="protein sequence ID" value="KAA8671090.1"/>
    <property type="molecule type" value="Genomic_DNA"/>
</dbReference>
<keyword evidence="2" id="KW-1185">Reference proteome</keyword>
<organism evidence="1 2">
    <name type="scientific">Vibrio gigantis</name>
    <dbReference type="NCBI Taxonomy" id="296199"/>
    <lineage>
        <taxon>Bacteria</taxon>
        <taxon>Pseudomonadati</taxon>
        <taxon>Pseudomonadota</taxon>
        <taxon>Gammaproteobacteria</taxon>
        <taxon>Vibrionales</taxon>
        <taxon>Vibrionaceae</taxon>
        <taxon>Vibrio</taxon>
    </lineage>
</organism>
<comment type="caution">
    <text evidence="1">The sequence shown here is derived from an EMBL/GenBank/DDBJ whole genome shotgun (WGS) entry which is preliminary data.</text>
</comment>
<proteinExistence type="predicted"/>
<dbReference type="RefSeq" id="WP_086711686.1">
    <property type="nucleotide sequence ID" value="NZ_AP025492.1"/>
</dbReference>
<gene>
    <name evidence="1" type="ORF">F4W18_16285</name>
</gene>
<name>A0A5M9NKC1_9VIBR</name>
<sequence length="69" mass="7713">MNITFNLFKDNVSWSGVIHQLNSDILKRHVLVNGNVGSIEMRFSYCEATSTGSITDQYDDVLGEFSILA</sequence>
<dbReference type="Proteomes" id="UP000322521">
    <property type="component" value="Unassembled WGS sequence"/>
</dbReference>
<evidence type="ECO:0000313" key="1">
    <source>
        <dbReference type="EMBL" id="KAA8671090.1"/>
    </source>
</evidence>
<reference evidence="1 2" key="1">
    <citation type="submission" date="2019-09" db="EMBL/GenBank/DDBJ databases">
        <title>Draft genome sequence of various Type strains from the CCUG.</title>
        <authorList>
            <person name="Pineiro-Iglesias B."/>
            <person name="Tunovic T."/>
            <person name="Unosson C."/>
            <person name="Inganas E."/>
            <person name="Ohlen M."/>
            <person name="Cardew S."/>
            <person name="Jensie-Markopoulos S."/>
            <person name="Salva-Serra F."/>
            <person name="Jaen-Luchoro D."/>
            <person name="Karlsson R."/>
            <person name="Svensson-Stadler L."/>
            <person name="Chun J."/>
            <person name="Moore E."/>
        </authorList>
    </citation>
    <scope>NUCLEOTIDE SEQUENCE [LARGE SCALE GENOMIC DNA]</scope>
    <source>
        <strain evidence="1 2">CCUG 56969T</strain>
    </source>
</reference>
<dbReference type="AlphaFoldDB" id="A0A5M9NKC1"/>